<dbReference type="AlphaFoldDB" id="A0A2M7S703"/>
<dbReference type="EMBL" id="PFMR01000281">
    <property type="protein sequence ID" value="PIZ15103.1"/>
    <property type="molecule type" value="Genomic_DNA"/>
</dbReference>
<proteinExistence type="predicted"/>
<evidence type="ECO:0000313" key="1">
    <source>
        <dbReference type="EMBL" id="PIZ15103.1"/>
    </source>
</evidence>
<organism evidence="1 2">
    <name type="scientific">Candidatus Desantisbacteria bacterium CG_4_10_14_0_8_um_filter_48_22</name>
    <dbReference type="NCBI Taxonomy" id="1974543"/>
    <lineage>
        <taxon>Bacteria</taxon>
        <taxon>Candidatus Desantisiibacteriota</taxon>
    </lineage>
</organism>
<evidence type="ECO:0008006" key="3">
    <source>
        <dbReference type="Google" id="ProtNLM"/>
    </source>
</evidence>
<gene>
    <name evidence="1" type="ORF">COY52_10485</name>
</gene>
<reference evidence="2" key="1">
    <citation type="submission" date="2017-09" db="EMBL/GenBank/DDBJ databases">
        <title>Depth-based differentiation of microbial function through sediment-hosted aquifers and enrichment of novel symbionts in the deep terrestrial subsurface.</title>
        <authorList>
            <person name="Probst A.J."/>
            <person name="Ladd B."/>
            <person name="Jarett J.K."/>
            <person name="Geller-Mcgrath D.E."/>
            <person name="Sieber C.M.K."/>
            <person name="Emerson J.B."/>
            <person name="Anantharaman K."/>
            <person name="Thomas B.C."/>
            <person name="Malmstrom R."/>
            <person name="Stieglmeier M."/>
            <person name="Klingl A."/>
            <person name="Woyke T."/>
            <person name="Ryan C.M."/>
            <person name="Banfield J.F."/>
        </authorList>
    </citation>
    <scope>NUCLEOTIDE SEQUENCE [LARGE SCALE GENOMIC DNA]</scope>
</reference>
<accession>A0A2M7S703</accession>
<dbReference type="Proteomes" id="UP000229307">
    <property type="component" value="Unassembled WGS sequence"/>
</dbReference>
<comment type="caution">
    <text evidence="1">The sequence shown here is derived from an EMBL/GenBank/DDBJ whole genome shotgun (WGS) entry which is preliminary data.</text>
</comment>
<sequence>MRKKLLVIVSIIFINFPVAFNVFAEDTEGLKNPWVSTGLSCLWPGLGQIYSGGFDKGLSCAIVIPLGIWRFDALKPIACELPSPYQDYLVQMITDFQISLYIGNIADAYLTAVSHNNKDYLKKKSLDQAMFFSLIFPGGGDIYVGDAAAFGFAWAGWEGFFLFKIIFPDGSTDEEKNKIRLASGFGALLTYGAQFATAALSVWIHNINVEERLKKNKQPDVSFKIKYDIQRENIALAICKSF</sequence>
<evidence type="ECO:0000313" key="2">
    <source>
        <dbReference type="Proteomes" id="UP000229307"/>
    </source>
</evidence>
<protein>
    <recommendedName>
        <fullName evidence="3">DUF5683 domain-containing protein</fullName>
    </recommendedName>
</protein>
<name>A0A2M7S703_9BACT</name>